<evidence type="ECO:0000313" key="2">
    <source>
        <dbReference type="EMBL" id="GBM32042.1"/>
    </source>
</evidence>
<sequence length="112" mass="13142">MCFPLPASHVPRKFRHEDQKGDAQFSLRRQRMPTHGLTETGRQYTQWANVFPDRTYSGSLPASHVPRKFRHEDQEGDAQFSLRRRRMPTHGLTGKGKKVNPHRYSNTFLRPK</sequence>
<dbReference type="EMBL" id="BGPR01000697">
    <property type="protein sequence ID" value="GBM32042.1"/>
    <property type="molecule type" value="Genomic_DNA"/>
</dbReference>
<dbReference type="Proteomes" id="UP000499080">
    <property type="component" value="Unassembled WGS sequence"/>
</dbReference>
<feature type="region of interest" description="Disordered" evidence="1">
    <location>
        <begin position="58"/>
        <end position="112"/>
    </location>
</feature>
<gene>
    <name evidence="2" type="ORF">AVEN_127381_1</name>
</gene>
<keyword evidence="3" id="KW-1185">Reference proteome</keyword>
<proteinExistence type="predicted"/>
<dbReference type="AlphaFoldDB" id="A0A4Y2ES21"/>
<feature type="compositionally biased region" description="Polar residues" evidence="1">
    <location>
        <begin position="103"/>
        <end position="112"/>
    </location>
</feature>
<evidence type="ECO:0000256" key="1">
    <source>
        <dbReference type="SAM" id="MobiDB-lite"/>
    </source>
</evidence>
<feature type="region of interest" description="Disordered" evidence="1">
    <location>
        <begin position="1"/>
        <end position="39"/>
    </location>
</feature>
<comment type="caution">
    <text evidence="2">The sequence shown here is derived from an EMBL/GenBank/DDBJ whole genome shotgun (WGS) entry which is preliminary data.</text>
</comment>
<evidence type="ECO:0000313" key="3">
    <source>
        <dbReference type="Proteomes" id="UP000499080"/>
    </source>
</evidence>
<protein>
    <submittedName>
        <fullName evidence="2">Uncharacterized protein</fullName>
    </submittedName>
</protein>
<name>A0A4Y2ES21_ARAVE</name>
<accession>A0A4Y2ES21</accession>
<organism evidence="2 3">
    <name type="scientific">Araneus ventricosus</name>
    <name type="common">Orbweaver spider</name>
    <name type="synonym">Epeira ventricosa</name>
    <dbReference type="NCBI Taxonomy" id="182803"/>
    <lineage>
        <taxon>Eukaryota</taxon>
        <taxon>Metazoa</taxon>
        <taxon>Ecdysozoa</taxon>
        <taxon>Arthropoda</taxon>
        <taxon>Chelicerata</taxon>
        <taxon>Arachnida</taxon>
        <taxon>Araneae</taxon>
        <taxon>Araneomorphae</taxon>
        <taxon>Entelegynae</taxon>
        <taxon>Araneoidea</taxon>
        <taxon>Araneidae</taxon>
        <taxon>Araneus</taxon>
    </lineage>
</organism>
<reference evidence="2 3" key="1">
    <citation type="journal article" date="2019" name="Sci. Rep.">
        <title>Orb-weaving spider Araneus ventricosus genome elucidates the spidroin gene catalogue.</title>
        <authorList>
            <person name="Kono N."/>
            <person name="Nakamura H."/>
            <person name="Ohtoshi R."/>
            <person name="Moran D.A.P."/>
            <person name="Shinohara A."/>
            <person name="Yoshida Y."/>
            <person name="Fujiwara M."/>
            <person name="Mori M."/>
            <person name="Tomita M."/>
            <person name="Arakawa K."/>
        </authorList>
    </citation>
    <scope>NUCLEOTIDE SEQUENCE [LARGE SCALE GENOMIC DNA]</scope>
</reference>